<reference evidence="2 3" key="1">
    <citation type="journal article" date="2010" name="Proc. Natl. Acad. Sci. U.S.A.">
        <title>Insights into evolution of multicellular fungi from the assembled chromosomes of the mushroom Coprinopsis cinerea (Coprinus cinereus).</title>
        <authorList>
            <person name="Stajich J.E."/>
            <person name="Wilke S.K."/>
            <person name="Ahren D."/>
            <person name="Au C.H."/>
            <person name="Birren B.W."/>
            <person name="Borodovsky M."/>
            <person name="Burns C."/>
            <person name="Canback B."/>
            <person name="Casselton L.A."/>
            <person name="Cheng C.K."/>
            <person name="Deng J."/>
            <person name="Dietrich F.S."/>
            <person name="Fargo D.C."/>
            <person name="Farman M.L."/>
            <person name="Gathman A.C."/>
            <person name="Goldberg J."/>
            <person name="Guigo R."/>
            <person name="Hoegger P.J."/>
            <person name="Hooker J.B."/>
            <person name="Huggins A."/>
            <person name="James T.Y."/>
            <person name="Kamada T."/>
            <person name="Kilaru S."/>
            <person name="Kodira C."/>
            <person name="Kues U."/>
            <person name="Kupfer D."/>
            <person name="Kwan H.S."/>
            <person name="Lomsadze A."/>
            <person name="Li W."/>
            <person name="Lilly W.W."/>
            <person name="Ma L.J."/>
            <person name="Mackey A.J."/>
            <person name="Manning G."/>
            <person name="Martin F."/>
            <person name="Muraguchi H."/>
            <person name="Natvig D.O."/>
            <person name="Palmerini H."/>
            <person name="Ramesh M.A."/>
            <person name="Rehmeyer C.J."/>
            <person name="Roe B.A."/>
            <person name="Shenoy N."/>
            <person name="Stanke M."/>
            <person name="Ter-Hovhannisyan V."/>
            <person name="Tunlid A."/>
            <person name="Velagapudi R."/>
            <person name="Vision T.J."/>
            <person name="Zeng Q."/>
            <person name="Zolan M.E."/>
            <person name="Pukkila P.J."/>
        </authorList>
    </citation>
    <scope>NUCLEOTIDE SEQUENCE [LARGE SCALE GENOMIC DNA]</scope>
    <source>
        <strain evidence="3">Okayama-7 / 130 / ATCC MYA-4618 / FGSC 9003</strain>
    </source>
</reference>
<dbReference type="RefSeq" id="XP_001832325.2">
    <property type="nucleotide sequence ID" value="XM_001832273.2"/>
</dbReference>
<dbReference type="InParanoid" id="A8NBW5"/>
<keyword evidence="3" id="KW-1185">Reference proteome</keyword>
<dbReference type="VEuPathDB" id="FungiDB:CC1G_07712"/>
<dbReference type="Proteomes" id="UP000001861">
    <property type="component" value="Unassembled WGS sequence"/>
</dbReference>
<feature type="region of interest" description="Disordered" evidence="1">
    <location>
        <begin position="48"/>
        <end position="89"/>
    </location>
</feature>
<evidence type="ECO:0000313" key="2">
    <source>
        <dbReference type="EMBL" id="EAU89486.2"/>
    </source>
</evidence>
<sequence>MSSIHGHNPMRRILLRKLLALGAARYSRAFGHGSGNVETAFYSWYDVHPATFPPPEPPNDEEDDELASSPSLAPSDNPHITLAPNQDKG</sequence>
<proteinExistence type="predicted"/>
<dbReference type="EMBL" id="AACS02000009">
    <property type="protein sequence ID" value="EAU89486.2"/>
    <property type="molecule type" value="Genomic_DNA"/>
</dbReference>
<dbReference type="KEGG" id="cci:CC1G_07712"/>
<accession>A8NBW5</accession>
<dbReference type="GeneID" id="6008809"/>
<dbReference type="HOGENOM" id="CLU_2454669_0_0_1"/>
<evidence type="ECO:0000313" key="3">
    <source>
        <dbReference type="Proteomes" id="UP000001861"/>
    </source>
</evidence>
<organism evidence="2 3">
    <name type="scientific">Coprinopsis cinerea (strain Okayama-7 / 130 / ATCC MYA-4618 / FGSC 9003)</name>
    <name type="common">Inky cap fungus</name>
    <name type="synonym">Hormographiella aspergillata</name>
    <dbReference type="NCBI Taxonomy" id="240176"/>
    <lineage>
        <taxon>Eukaryota</taxon>
        <taxon>Fungi</taxon>
        <taxon>Dikarya</taxon>
        <taxon>Basidiomycota</taxon>
        <taxon>Agaricomycotina</taxon>
        <taxon>Agaricomycetes</taxon>
        <taxon>Agaricomycetidae</taxon>
        <taxon>Agaricales</taxon>
        <taxon>Agaricineae</taxon>
        <taxon>Psathyrellaceae</taxon>
        <taxon>Coprinopsis</taxon>
    </lineage>
</organism>
<name>A8NBW5_COPC7</name>
<evidence type="ECO:0000256" key="1">
    <source>
        <dbReference type="SAM" id="MobiDB-lite"/>
    </source>
</evidence>
<protein>
    <submittedName>
        <fullName evidence="2">Uncharacterized protein</fullName>
    </submittedName>
</protein>
<dbReference type="AlphaFoldDB" id="A8NBW5"/>
<comment type="caution">
    <text evidence="2">The sequence shown here is derived from an EMBL/GenBank/DDBJ whole genome shotgun (WGS) entry which is preliminary data.</text>
</comment>
<gene>
    <name evidence="2" type="ORF">CC1G_07712</name>
</gene>